<organism evidence="2 3">
    <name type="scientific">Heliobacterium mobile</name>
    <name type="common">Heliobacillus mobilis</name>
    <dbReference type="NCBI Taxonomy" id="28064"/>
    <lineage>
        <taxon>Bacteria</taxon>
        <taxon>Bacillati</taxon>
        <taxon>Bacillota</taxon>
        <taxon>Clostridia</taxon>
        <taxon>Eubacteriales</taxon>
        <taxon>Heliobacteriaceae</taxon>
        <taxon>Heliobacterium</taxon>
    </lineage>
</organism>
<dbReference type="InterPro" id="IPR008571">
    <property type="entry name" value="HerA-like"/>
</dbReference>
<protein>
    <submittedName>
        <fullName evidence="2">DUF87 domain-containing protein</fullName>
    </submittedName>
</protein>
<dbReference type="OrthoDB" id="9806951at2"/>
<dbReference type="Pfam" id="PF01935">
    <property type="entry name" value="DUF87"/>
    <property type="match status" value="1"/>
</dbReference>
<comment type="caution">
    <text evidence="2">The sequence shown here is derived from an EMBL/GenBank/DDBJ whole genome shotgun (WGS) entry which is preliminary data.</text>
</comment>
<sequence length="861" mass="96105">MKISKQSSQEFKKLSRPIEKNYELHILPEESQWKNIVNYVLERAYLQELSSTEQFPDEAAFEQNRQFSWMQIIRIPTSPSDAPHPSIQAQWQSVLSACHCWGSRFVFLLIRLQGKTYLCLGSCNLTGKLSTEDAIQQLCQAVTSQLAGCEIKKMSEAEVYRTIVRPLGRFPVLGCVTGIPSKRKNVYDSDFVQTLDKVAFGLREQDFETDYAVAIIADPVNDAEIAEIIANYRDFSSSVHQWVKRTSTTSQGQAKGESVNVGASIGSGNLIPVDVNASVGYARYNVDINSQSVGTELVDKMAKYTEELVDKHIQRLQQGRNLGFWNVSVHVHGNDYATTQTILGLLRSIYSGDESYIEPIRLHILPPGTGAATYAKAFSHIPLSSTLNRPKSSSWENPLGRILGMASTPMNTEELSIASSLPRKDVPGLRFVRNAVRFATNPPMLKDKNAPTMKLGRIMDTGIRLSSQYTFNIHSLTRHAFVTGITGSGKSTTCQQILREVVTSTEAPVFILEPAKEEYVKWAHEMNESLPPEKQFFIYMPGNFVDSNHYKKLRLNPFAPAVEKGATADHYGRCERLSTIFSTSLPMDGILPYIFEEALFETMRIALADERCPDHGVCPSLQEYPTLEEVREIALCLLATRGYTSDFTDQLKAAITTRINALQRGFKKDLFGCTASTPPTELFGRNVVINLSRLANEKDRALVMSLLLTNLFEYRNAKYQHDSAYRSKANEGELCHLAVIEEAHRILRNPQMDFNNTGNPQSALASLFSEMLTEMRSYGQGVMVVDQVPSDLIPNVMKNTNLKIVHRLVSRDDCEAVTASMSLKEEQKDIIGLLPIGEAIVCGAFDDAAAWVEVDGGGTRR</sequence>
<gene>
    <name evidence="2" type="ORF">GJ688_07555</name>
</gene>
<evidence type="ECO:0000313" key="3">
    <source>
        <dbReference type="Proteomes" id="UP000430670"/>
    </source>
</evidence>
<evidence type="ECO:0000313" key="2">
    <source>
        <dbReference type="EMBL" id="MTV48836.1"/>
    </source>
</evidence>
<dbReference type="PANTHER" id="PTHR42957">
    <property type="entry name" value="HELICASE MJ1565-RELATED"/>
    <property type="match status" value="1"/>
</dbReference>
<dbReference type="InterPro" id="IPR002789">
    <property type="entry name" value="HerA_central"/>
</dbReference>
<proteinExistence type="predicted"/>
<dbReference type="SUPFAM" id="SSF52540">
    <property type="entry name" value="P-loop containing nucleoside triphosphate hydrolases"/>
    <property type="match status" value="1"/>
</dbReference>
<dbReference type="InterPro" id="IPR027417">
    <property type="entry name" value="P-loop_NTPase"/>
</dbReference>
<accession>A0A6I3SJ35</accession>
<feature type="domain" description="Helicase HerA central" evidence="1">
    <location>
        <begin position="467"/>
        <end position="523"/>
    </location>
</feature>
<dbReference type="EMBL" id="WNKU01000006">
    <property type="protein sequence ID" value="MTV48836.1"/>
    <property type="molecule type" value="Genomic_DNA"/>
</dbReference>
<dbReference type="PANTHER" id="PTHR42957:SF1">
    <property type="entry name" value="HELICASE MJ1565-RELATED"/>
    <property type="match status" value="1"/>
</dbReference>
<keyword evidence="3" id="KW-1185">Reference proteome</keyword>
<dbReference type="RefSeq" id="WP_155475936.1">
    <property type="nucleotide sequence ID" value="NZ_WNKU01000006.1"/>
</dbReference>
<dbReference type="AlphaFoldDB" id="A0A6I3SJ35"/>
<reference evidence="2 3" key="1">
    <citation type="submission" date="2019-11" db="EMBL/GenBank/DDBJ databases">
        <title>Whole-genome sequence of a the green, strictly anaerobic photosynthetic bacterium Heliobacillus mobilis DSM 6151.</title>
        <authorList>
            <person name="Kyndt J.A."/>
            <person name="Meyer T.E."/>
        </authorList>
    </citation>
    <scope>NUCLEOTIDE SEQUENCE [LARGE SCALE GENOMIC DNA]</scope>
    <source>
        <strain evidence="2 3">DSM 6151</strain>
    </source>
</reference>
<dbReference type="Gene3D" id="3.40.50.300">
    <property type="entry name" value="P-loop containing nucleotide triphosphate hydrolases"/>
    <property type="match status" value="2"/>
</dbReference>
<dbReference type="Proteomes" id="UP000430670">
    <property type="component" value="Unassembled WGS sequence"/>
</dbReference>
<name>A0A6I3SJ35_HELMO</name>
<evidence type="ECO:0000259" key="1">
    <source>
        <dbReference type="Pfam" id="PF01935"/>
    </source>
</evidence>